<dbReference type="RefSeq" id="WP_009856446.1">
    <property type="nucleotide sequence ID" value="NZ_JAAOCD010000007.1"/>
</dbReference>
<protein>
    <submittedName>
        <fullName evidence="1">Type II toxin-antitoxin system HicA family toxin</fullName>
    </submittedName>
</protein>
<dbReference type="EMBL" id="JAAOCD010000007">
    <property type="protein sequence ID" value="NHK99532.1"/>
    <property type="molecule type" value="Genomic_DNA"/>
</dbReference>
<comment type="caution">
    <text evidence="1">The sequence shown here is derived from an EMBL/GenBank/DDBJ whole genome shotgun (WGS) entry which is preliminary data.</text>
</comment>
<evidence type="ECO:0000313" key="2">
    <source>
        <dbReference type="Proteomes" id="UP000802098"/>
    </source>
</evidence>
<sequence>MSRHHTNLIRALFHDPPPHNLHWRDVESLLKHVGATLEPISGARLRVTLGKVEDILHRPHGGDELDRQSVLHVRAFLGRAGVTPAAYESRGDAAG</sequence>
<dbReference type="Pfam" id="PF07927">
    <property type="entry name" value="HicA_toxin"/>
    <property type="match status" value="1"/>
</dbReference>
<proteinExistence type="predicted"/>
<evidence type="ECO:0000313" key="1">
    <source>
        <dbReference type="EMBL" id="NHK99532.1"/>
    </source>
</evidence>
<dbReference type="InterPro" id="IPR012933">
    <property type="entry name" value="HicA_mRNA_interferase"/>
</dbReference>
<organism evidence="1 2">
    <name type="scientific">Rubrivivax benzoatilyticus</name>
    <dbReference type="NCBI Taxonomy" id="316997"/>
    <lineage>
        <taxon>Bacteria</taxon>
        <taxon>Pseudomonadati</taxon>
        <taxon>Pseudomonadota</taxon>
        <taxon>Betaproteobacteria</taxon>
        <taxon>Burkholderiales</taxon>
        <taxon>Sphaerotilaceae</taxon>
        <taxon>Rubrivivax</taxon>
    </lineage>
</organism>
<keyword evidence="2" id="KW-1185">Reference proteome</keyword>
<reference evidence="1 2" key="1">
    <citation type="submission" date="2020-03" db="EMBL/GenBank/DDBJ databases">
        <title>Rubrivivax benzoatilyticus JA2 (sequenced after 10 years sub-culturing).</title>
        <authorList>
            <person name="Gupta D."/>
            <person name="Chintalapati S."/>
            <person name="Chintalapati V.R."/>
        </authorList>
    </citation>
    <scope>NUCLEOTIDE SEQUENCE [LARGE SCALE GENOMIC DNA]</scope>
    <source>
        <strain evidence="1 2">JA2-Mal</strain>
    </source>
</reference>
<name>A0ABX0HWZ8_9BURK</name>
<dbReference type="Proteomes" id="UP000802098">
    <property type="component" value="Unassembled WGS sequence"/>
</dbReference>
<accession>A0ABX0HWZ8</accession>
<gene>
    <name evidence="1" type="ORF">G7087_14185</name>
</gene>